<name>A0A0F0LX86_9MICO</name>
<dbReference type="EMBL" id="DMNG01000199">
    <property type="protein sequence ID" value="HAN25221.1"/>
    <property type="molecule type" value="Genomic_DNA"/>
</dbReference>
<dbReference type="STRING" id="400772.RR49_00577"/>
<keyword evidence="3" id="KW-1185">Reference proteome</keyword>
<reference evidence="1 4" key="2">
    <citation type="journal article" date="2018" name="Nat. Biotechnol.">
        <title>A standardized bacterial taxonomy based on genome phylogeny substantially revises the tree of life.</title>
        <authorList>
            <person name="Parks D.H."/>
            <person name="Chuvochina M."/>
            <person name="Waite D.W."/>
            <person name="Rinke C."/>
            <person name="Skarshewski A."/>
            <person name="Chaumeil P.A."/>
            <person name="Hugenholtz P."/>
        </authorList>
    </citation>
    <scope>NUCLEOTIDE SEQUENCE [LARGE SCALE GENOMIC DNA]</scope>
    <source>
        <strain evidence="1">UBA9152</strain>
    </source>
</reference>
<accession>A0A0F0LX86</accession>
<evidence type="ECO:0000313" key="3">
    <source>
        <dbReference type="Proteomes" id="UP000033451"/>
    </source>
</evidence>
<gene>
    <name evidence="1" type="ORF">DCP95_11735</name>
    <name evidence="2" type="ORF">RR49_00577</name>
</gene>
<dbReference type="PATRIC" id="fig|400772.4.peg.612"/>
<dbReference type="Proteomes" id="UP000033451">
    <property type="component" value="Unassembled WGS sequence"/>
</dbReference>
<organism evidence="2 3">
    <name type="scientific">Microbacterium ginsengisoli</name>
    <dbReference type="NCBI Taxonomy" id="400772"/>
    <lineage>
        <taxon>Bacteria</taxon>
        <taxon>Bacillati</taxon>
        <taxon>Actinomycetota</taxon>
        <taxon>Actinomycetes</taxon>
        <taxon>Micrococcales</taxon>
        <taxon>Microbacteriaceae</taxon>
        <taxon>Microbacterium</taxon>
    </lineage>
</organism>
<dbReference type="Proteomes" id="UP000257479">
    <property type="component" value="Unassembled WGS sequence"/>
</dbReference>
<reference evidence="2 3" key="1">
    <citation type="submission" date="2015-02" db="EMBL/GenBank/DDBJ databases">
        <title>Draft genome sequences of ten Microbacterium spp. with emphasis on heavy metal contaminated environments.</title>
        <authorList>
            <person name="Corretto E."/>
        </authorList>
    </citation>
    <scope>NUCLEOTIDE SEQUENCE [LARGE SCALE GENOMIC DNA]</scope>
    <source>
        <strain evidence="2 3">DSM 18659</strain>
    </source>
</reference>
<evidence type="ECO:0000313" key="4">
    <source>
        <dbReference type="Proteomes" id="UP000257479"/>
    </source>
</evidence>
<dbReference type="RefSeq" id="WP_045246567.1">
    <property type="nucleotide sequence ID" value="NZ_JYIY01000059.1"/>
</dbReference>
<dbReference type="EMBL" id="JYIY01000059">
    <property type="protein sequence ID" value="KJL39004.1"/>
    <property type="molecule type" value="Genomic_DNA"/>
</dbReference>
<proteinExistence type="predicted"/>
<sequence>MPAVLYHHAPRHRRFTEMASAVLESHNVPAAVVERRTHRKLSDAFADDRDPQPDLDVDGAWIATTSTASTANLGAFLDSARAEARISGSSEPVVAVTYREVEGAADAIAAMSLDDLGRILARLAELEAAP</sequence>
<dbReference type="AlphaFoldDB" id="A0A0F0LX86"/>
<evidence type="ECO:0000313" key="1">
    <source>
        <dbReference type="EMBL" id="HAN25221.1"/>
    </source>
</evidence>
<protein>
    <submittedName>
        <fullName evidence="2">Uncharacterized protein</fullName>
    </submittedName>
</protein>
<comment type="caution">
    <text evidence="2">The sequence shown here is derived from an EMBL/GenBank/DDBJ whole genome shotgun (WGS) entry which is preliminary data.</text>
</comment>
<evidence type="ECO:0000313" key="2">
    <source>
        <dbReference type="EMBL" id="KJL39004.1"/>
    </source>
</evidence>